<name>A0A0A8XW67_ARUDO</name>
<dbReference type="EMBL" id="GBRH01280975">
    <property type="protein sequence ID" value="JAD16920.1"/>
    <property type="molecule type" value="Transcribed_RNA"/>
</dbReference>
<sequence length="33" mass="3695">MVYGALLAIVQLLYPRGVFGDLISALRNFVKQE</sequence>
<reference evidence="1" key="2">
    <citation type="journal article" date="2015" name="Data Brief">
        <title>Shoot transcriptome of the giant reed, Arundo donax.</title>
        <authorList>
            <person name="Barrero R.A."/>
            <person name="Guerrero F.D."/>
            <person name="Moolhuijzen P."/>
            <person name="Goolsby J.A."/>
            <person name="Tidwell J."/>
            <person name="Bellgard S.E."/>
            <person name="Bellgard M.I."/>
        </authorList>
    </citation>
    <scope>NUCLEOTIDE SEQUENCE</scope>
    <source>
        <tissue evidence="1">Shoot tissue taken approximately 20 cm above the soil surface</tissue>
    </source>
</reference>
<dbReference type="AlphaFoldDB" id="A0A0A8XW67"/>
<evidence type="ECO:0000313" key="1">
    <source>
        <dbReference type="EMBL" id="JAD16920.1"/>
    </source>
</evidence>
<proteinExistence type="predicted"/>
<reference evidence="1" key="1">
    <citation type="submission" date="2014-09" db="EMBL/GenBank/DDBJ databases">
        <authorList>
            <person name="Magalhaes I.L.F."/>
            <person name="Oliveira U."/>
            <person name="Santos F.R."/>
            <person name="Vidigal T.H.D.A."/>
            <person name="Brescovit A.D."/>
            <person name="Santos A.J."/>
        </authorList>
    </citation>
    <scope>NUCLEOTIDE SEQUENCE</scope>
    <source>
        <tissue evidence="1">Shoot tissue taken approximately 20 cm above the soil surface</tissue>
    </source>
</reference>
<protein>
    <submittedName>
        <fullName evidence="1">Uncharacterized protein</fullName>
    </submittedName>
</protein>
<accession>A0A0A8XW67</accession>
<organism evidence="1">
    <name type="scientific">Arundo donax</name>
    <name type="common">Giant reed</name>
    <name type="synonym">Donax arundinaceus</name>
    <dbReference type="NCBI Taxonomy" id="35708"/>
    <lineage>
        <taxon>Eukaryota</taxon>
        <taxon>Viridiplantae</taxon>
        <taxon>Streptophyta</taxon>
        <taxon>Embryophyta</taxon>
        <taxon>Tracheophyta</taxon>
        <taxon>Spermatophyta</taxon>
        <taxon>Magnoliopsida</taxon>
        <taxon>Liliopsida</taxon>
        <taxon>Poales</taxon>
        <taxon>Poaceae</taxon>
        <taxon>PACMAD clade</taxon>
        <taxon>Arundinoideae</taxon>
        <taxon>Arundineae</taxon>
        <taxon>Arundo</taxon>
    </lineage>
</organism>